<feature type="signal peptide" evidence="1">
    <location>
        <begin position="1"/>
        <end position="17"/>
    </location>
</feature>
<name>A0A015LJ91_RHIIW</name>
<dbReference type="EMBL" id="JEMT01001363">
    <property type="protein sequence ID" value="EXX79794.1"/>
    <property type="molecule type" value="Genomic_DNA"/>
</dbReference>
<keyword evidence="3" id="KW-1185">Reference proteome</keyword>
<dbReference type="HOGENOM" id="CLU_1732471_0_0_1"/>
<feature type="chain" id="PRO_5001476582" evidence="1">
    <location>
        <begin position="18"/>
        <end position="151"/>
    </location>
</feature>
<accession>A0A015LJ91</accession>
<organism evidence="2 3">
    <name type="scientific">Rhizophagus irregularis (strain DAOM 197198w)</name>
    <name type="common">Glomus intraradices</name>
    <dbReference type="NCBI Taxonomy" id="1432141"/>
    <lineage>
        <taxon>Eukaryota</taxon>
        <taxon>Fungi</taxon>
        <taxon>Fungi incertae sedis</taxon>
        <taxon>Mucoromycota</taxon>
        <taxon>Glomeromycotina</taxon>
        <taxon>Glomeromycetes</taxon>
        <taxon>Glomerales</taxon>
        <taxon>Glomeraceae</taxon>
        <taxon>Rhizophagus</taxon>
    </lineage>
</organism>
<sequence>MLILCLVSPLGVQKVAAESDFELSKSEINILSIPNVLRYDFLITNKTPSKGLKHPEYRGHYYPQPSMEIAVIPGKKLSSVMSRFPRSSTFKLNPVGGSSQGDLRTQKKVLFSVEYKIKKNADLKKVREYATDSTLIIFDGLKEVAEFPLNR</sequence>
<keyword evidence="1" id="KW-0732">Signal</keyword>
<evidence type="ECO:0000256" key="1">
    <source>
        <dbReference type="SAM" id="SignalP"/>
    </source>
</evidence>
<evidence type="ECO:0000313" key="2">
    <source>
        <dbReference type="EMBL" id="EXX79794.1"/>
    </source>
</evidence>
<dbReference type="Proteomes" id="UP000022910">
    <property type="component" value="Unassembled WGS sequence"/>
</dbReference>
<evidence type="ECO:0000313" key="3">
    <source>
        <dbReference type="Proteomes" id="UP000022910"/>
    </source>
</evidence>
<gene>
    <name evidence="2" type="ORF">RirG_002320</name>
</gene>
<reference evidence="2 3" key="1">
    <citation type="submission" date="2014-02" db="EMBL/GenBank/DDBJ databases">
        <title>Single nucleus genome sequencing reveals high similarity among nuclei of an endomycorrhizal fungus.</title>
        <authorList>
            <person name="Lin K."/>
            <person name="Geurts R."/>
            <person name="Zhang Z."/>
            <person name="Limpens E."/>
            <person name="Saunders D.G."/>
            <person name="Mu D."/>
            <person name="Pang E."/>
            <person name="Cao H."/>
            <person name="Cha H."/>
            <person name="Lin T."/>
            <person name="Zhou Q."/>
            <person name="Shang Y."/>
            <person name="Li Y."/>
            <person name="Ivanov S."/>
            <person name="Sharma T."/>
            <person name="Velzen R.V."/>
            <person name="Ruijter N.D."/>
            <person name="Aanen D.K."/>
            <person name="Win J."/>
            <person name="Kamoun S."/>
            <person name="Bisseling T."/>
            <person name="Huang S."/>
        </authorList>
    </citation>
    <scope>NUCLEOTIDE SEQUENCE [LARGE SCALE GENOMIC DNA]</scope>
    <source>
        <strain evidence="3">DAOM197198w</strain>
    </source>
</reference>
<proteinExistence type="predicted"/>
<dbReference type="AlphaFoldDB" id="A0A015LJ91"/>
<protein>
    <submittedName>
        <fullName evidence="2">Uncharacterized protein</fullName>
    </submittedName>
</protein>
<comment type="caution">
    <text evidence="2">The sequence shown here is derived from an EMBL/GenBank/DDBJ whole genome shotgun (WGS) entry which is preliminary data.</text>
</comment>